<dbReference type="InterPro" id="IPR029151">
    <property type="entry name" value="Sensor-like_sf"/>
</dbReference>
<dbReference type="STRING" id="395961.Cyan7425_1425"/>
<dbReference type="eggNOG" id="COG0840">
    <property type="taxonomic scope" value="Bacteria"/>
</dbReference>
<dbReference type="SUPFAM" id="SSF158472">
    <property type="entry name" value="HAMP domain-like"/>
    <property type="match status" value="1"/>
</dbReference>
<evidence type="ECO:0000256" key="3">
    <source>
        <dbReference type="ARBA" id="ARBA00022500"/>
    </source>
</evidence>
<dbReference type="CDD" id="cd06225">
    <property type="entry name" value="HAMP"/>
    <property type="match status" value="1"/>
</dbReference>
<evidence type="ECO:0000256" key="2">
    <source>
        <dbReference type="ARBA" id="ARBA00022475"/>
    </source>
</evidence>
<keyword evidence="5 12" id="KW-1133">Transmembrane helix</keyword>
<dbReference type="Gene3D" id="1.10.287.950">
    <property type="entry name" value="Methyl-accepting chemotaxis protein"/>
    <property type="match status" value="1"/>
</dbReference>
<feature type="compositionally biased region" description="Polar residues" evidence="11">
    <location>
        <begin position="30"/>
        <end position="53"/>
    </location>
</feature>
<dbReference type="InterPro" id="IPR003660">
    <property type="entry name" value="HAMP_dom"/>
</dbReference>
<evidence type="ECO:0000256" key="8">
    <source>
        <dbReference type="ARBA" id="ARBA00029447"/>
    </source>
</evidence>
<sequence>MSLTSEKPTQTFAPDSLPSDDLTVLPADSSPASESVTAPAATSPSFFSPAPQGSSTPQAFKGWQRLSLQTKAILAAVAIGTLPVLVVGSFAYLTADRSITTKITETDKSNAASMSSKVSRFIFERYGDIQVLANLPILRNAKVREIVPVEDREKILTRFAETYGVYDSIAMFDLNGDVVVQSSGTPLKNHRDRSYFQEALKTGKPVVSQPDISKSTGKVSIHIAAPVRDAQSQQIIGVVRSRMPVAYLNDVIKEFGANQQEYHLIDAEGKFFLATEENQIGRSAPADFPGLDRLMAAGKTDDAVMTDQIDGARQLVAYAPLPQLKGMPNLGWSSLIATDTSVAFASQRQLLLALVLGTGVTAVLVALVAAALANRATRPILAASTAVEKLGQGDLNTRITVAGEDELAALGNNINQMAEQIQDLLVSQEEAAQEQLAAQAEIAKQQAENARQQQEAKEFLQNRALELLIEVGPLRQGDLTIRANVTEDEIGTIADSYNATINSLRKLVTQVQAAAAQVAQTATKNEGSVKDLSEDTLEQTESIQQAVERIVAMQSSIEMVARNAQAAELAVQVASQTVNQGDEAMNRTVAGIAAIRETVAETAKKVKQLGESSQKISRVVSLISGFADQTNLLALNASIEAAHAGDQGRGFAVVADEVRSLARQSAKATGEIEQLVASIQAETSEVVAAMEAGTQQVVVGTQLVEETRRSLNQITQVSEEVTALVRTIAEAAIQQTEVSTAVSSTITDAAGIANKTSSRAFQALQAFQQLLEVAKDLQNTVGQFKLS</sequence>
<evidence type="ECO:0000256" key="12">
    <source>
        <dbReference type="SAM" id="Phobius"/>
    </source>
</evidence>
<feature type="domain" description="Methyl-accepting transducer" evidence="13">
    <location>
        <begin position="514"/>
        <end position="750"/>
    </location>
</feature>
<dbReference type="KEGG" id="cyn:Cyan7425_1425"/>
<dbReference type="FunFam" id="1.10.287.950:FF:000001">
    <property type="entry name" value="Methyl-accepting chemotaxis sensory transducer"/>
    <property type="match status" value="1"/>
</dbReference>
<dbReference type="PANTHER" id="PTHR32089:SF114">
    <property type="entry name" value="METHYL-ACCEPTING CHEMOTAXIS PROTEIN MCPB"/>
    <property type="match status" value="1"/>
</dbReference>
<feature type="region of interest" description="Disordered" evidence="11">
    <location>
        <begin position="1"/>
        <end position="53"/>
    </location>
</feature>
<keyword evidence="7 9" id="KW-0807">Transducer</keyword>
<dbReference type="CDD" id="cd11386">
    <property type="entry name" value="MCP_signal"/>
    <property type="match status" value="1"/>
</dbReference>
<dbReference type="PROSITE" id="PS50885">
    <property type="entry name" value="HAMP"/>
    <property type="match status" value="2"/>
</dbReference>
<organism evidence="15">
    <name type="scientific">Cyanothece sp. (strain PCC 7425 / ATCC 29141)</name>
    <dbReference type="NCBI Taxonomy" id="395961"/>
    <lineage>
        <taxon>Bacteria</taxon>
        <taxon>Bacillati</taxon>
        <taxon>Cyanobacteriota</taxon>
        <taxon>Cyanophyceae</taxon>
        <taxon>Gomontiellales</taxon>
        <taxon>Cyanothecaceae</taxon>
        <taxon>Cyanothece</taxon>
    </lineage>
</organism>
<dbReference type="SMART" id="SM00283">
    <property type="entry name" value="MA"/>
    <property type="match status" value="1"/>
</dbReference>
<evidence type="ECO:0000259" key="14">
    <source>
        <dbReference type="PROSITE" id="PS50885"/>
    </source>
</evidence>
<evidence type="ECO:0000256" key="6">
    <source>
        <dbReference type="ARBA" id="ARBA00023136"/>
    </source>
</evidence>
<dbReference type="GO" id="GO:0006935">
    <property type="term" value="P:chemotaxis"/>
    <property type="evidence" value="ECO:0007669"/>
    <property type="project" value="UniProtKB-KW"/>
</dbReference>
<dbReference type="SUPFAM" id="SSF103190">
    <property type="entry name" value="Sensory domain-like"/>
    <property type="match status" value="1"/>
</dbReference>
<dbReference type="PROSITE" id="PS50111">
    <property type="entry name" value="CHEMOTAXIS_TRANSDUC_2"/>
    <property type="match status" value="1"/>
</dbReference>
<evidence type="ECO:0000256" key="11">
    <source>
        <dbReference type="SAM" id="MobiDB-lite"/>
    </source>
</evidence>
<dbReference type="Pfam" id="PF00015">
    <property type="entry name" value="MCPsignal"/>
    <property type="match status" value="1"/>
</dbReference>
<dbReference type="Gene3D" id="3.30.450.20">
    <property type="entry name" value="PAS domain"/>
    <property type="match status" value="1"/>
</dbReference>
<feature type="coiled-coil region" evidence="10">
    <location>
        <begin position="414"/>
        <end position="470"/>
    </location>
</feature>
<comment type="similarity">
    <text evidence="8">Belongs to the methyl-accepting chemotaxis (MCP) protein family.</text>
</comment>
<dbReference type="AlphaFoldDB" id="B8HNR7"/>
<dbReference type="SMART" id="SM00304">
    <property type="entry name" value="HAMP"/>
    <property type="match status" value="2"/>
</dbReference>
<dbReference type="CDD" id="cd12914">
    <property type="entry name" value="PDC1_DGC_like"/>
    <property type="match status" value="1"/>
</dbReference>
<reference evidence="15" key="1">
    <citation type="submission" date="2009-01" db="EMBL/GenBank/DDBJ databases">
        <title>Complete sequence of chromosome Cyanothece sp. PCC 7425.</title>
        <authorList>
            <consortium name="US DOE Joint Genome Institute"/>
            <person name="Lucas S."/>
            <person name="Copeland A."/>
            <person name="Lapidus A."/>
            <person name="Glavina del Rio T."/>
            <person name="Dalin E."/>
            <person name="Tice H."/>
            <person name="Bruce D."/>
            <person name="Goodwin L."/>
            <person name="Pitluck S."/>
            <person name="Sims D."/>
            <person name="Meineke L."/>
            <person name="Brettin T."/>
            <person name="Detter J.C."/>
            <person name="Han C."/>
            <person name="Larimer F."/>
            <person name="Land M."/>
            <person name="Hauser L."/>
            <person name="Kyrpides N."/>
            <person name="Ovchinnikova G."/>
            <person name="Liberton M."/>
            <person name="Stoeckel J."/>
            <person name="Banerjee A."/>
            <person name="Singh A."/>
            <person name="Page L."/>
            <person name="Sato H."/>
            <person name="Zhao L."/>
            <person name="Sherman L."/>
            <person name="Pakrasi H."/>
            <person name="Richardson P."/>
        </authorList>
    </citation>
    <scope>NUCLEOTIDE SEQUENCE</scope>
    <source>
        <strain evidence="15">PCC 7425</strain>
    </source>
</reference>
<dbReference type="InterPro" id="IPR033479">
    <property type="entry name" value="dCache_1"/>
</dbReference>
<dbReference type="Pfam" id="PF00672">
    <property type="entry name" value="HAMP"/>
    <property type="match status" value="1"/>
</dbReference>
<evidence type="ECO:0000256" key="4">
    <source>
        <dbReference type="ARBA" id="ARBA00022692"/>
    </source>
</evidence>
<name>B8HNR7_CYAP4</name>
<evidence type="ECO:0000313" key="15">
    <source>
        <dbReference type="EMBL" id="ACL43798.1"/>
    </source>
</evidence>
<keyword evidence="4 12" id="KW-0812">Transmembrane</keyword>
<evidence type="ECO:0000256" key="1">
    <source>
        <dbReference type="ARBA" id="ARBA00004651"/>
    </source>
</evidence>
<keyword evidence="2" id="KW-1003">Cell membrane</keyword>
<dbReference type="EMBL" id="CP001344">
    <property type="protein sequence ID" value="ACL43798.1"/>
    <property type="molecule type" value="Genomic_DNA"/>
</dbReference>
<evidence type="ECO:0000259" key="13">
    <source>
        <dbReference type="PROSITE" id="PS50111"/>
    </source>
</evidence>
<feature type="transmembrane region" description="Helical" evidence="12">
    <location>
        <begin position="72"/>
        <end position="93"/>
    </location>
</feature>
<keyword evidence="3" id="KW-0145">Chemotaxis</keyword>
<comment type="subcellular location">
    <subcellularLocation>
        <location evidence="1">Cell membrane</location>
        <topology evidence="1">Multi-pass membrane protein</topology>
    </subcellularLocation>
</comment>
<protein>
    <submittedName>
        <fullName evidence="15">Methyl-accepting chemotaxis sensory transducer</fullName>
    </submittedName>
</protein>
<keyword evidence="6 12" id="KW-0472">Membrane</keyword>
<keyword evidence="10" id="KW-0175">Coiled coil</keyword>
<evidence type="ECO:0000256" key="9">
    <source>
        <dbReference type="PROSITE-ProRule" id="PRU00284"/>
    </source>
</evidence>
<evidence type="ECO:0000256" key="5">
    <source>
        <dbReference type="ARBA" id="ARBA00022989"/>
    </source>
</evidence>
<feature type="compositionally biased region" description="Polar residues" evidence="11">
    <location>
        <begin position="1"/>
        <end position="13"/>
    </location>
</feature>
<dbReference type="OrthoDB" id="419276at2"/>
<dbReference type="PANTHER" id="PTHR32089">
    <property type="entry name" value="METHYL-ACCEPTING CHEMOTAXIS PROTEIN MCPB"/>
    <property type="match status" value="1"/>
</dbReference>
<dbReference type="SUPFAM" id="SSF58104">
    <property type="entry name" value="Methyl-accepting chemotaxis protein (MCP) signaling domain"/>
    <property type="match status" value="1"/>
</dbReference>
<dbReference type="HOGENOM" id="CLU_000445_50_2_3"/>
<evidence type="ECO:0000256" key="10">
    <source>
        <dbReference type="SAM" id="Coils"/>
    </source>
</evidence>
<feature type="domain" description="HAMP" evidence="14">
    <location>
        <begin position="474"/>
        <end position="509"/>
    </location>
</feature>
<accession>B8HNR7</accession>
<dbReference type="GO" id="GO:0007165">
    <property type="term" value="P:signal transduction"/>
    <property type="evidence" value="ECO:0007669"/>
    <property type="project" value="UniProtKB-KW"/>
</dbReference>
<feature type="domain" description="HAMP" evidence="14">
    <location>
        <begin position="374"/>
        <end position="426"/>
    </location>
</feature>
<dbReference type="Gene3D" id="6.10.340.10">
    <property type="match status" value="1"/>
</dbReference>
<proteinExistence type="inferred from homology"/>
<dbReference type="Pfam" id="PF02743">
    <property type="entry name" value="dCache_1"/>
    <property type="match status" value="1"/>
</dbReference>
<feature type="transmembrane region" description="Helical" evidence="12">
    <location>
        <begin position="350"/>
        <end position="373"/>
    </location>
</feature>
<dbReference type="InterPro" id="IPR004089">
    <property type="entry name" value="MCPsignal_dom"/>
</dbReference>
<gene>
    <name evidence="15" type="ordered locus">Cyan7425_1425</name>
</gene>
<dbReference type="GO" id="GO:0005886">
    <property type="term" value="C:plasma membrane"/>
    <property type="evidence" value="ECO:0007669"/>
    <property type="project" value="UniProtKB-SubCell"/>
</dbReference>
<evidence type="ECO:0000256" key="7">
    <source>
        <dbReference type="ARBA" id="ARBA00023224"/>
    </source>
</evidence>